<dbReference type="EMBL" id="LAZR01055733">
    <property type="protein sequence ID" value="KKK75720.1"/>
    <property type="molecule type" value="Genomic_DNA"/>
</dbReference>
<dbReference type="InterPro" id="IPR002727">
    <property type="entry name" value="DUF47"/>
</dbReference>
<dbReference type="InterPro" id="IPR038078">
    <property type="entry name" value="PhoU-like_sf"/>
</dbReference>
<evidence type="ECO:0008006" key="3">
    <source>
        <dbReference type="Google" id="ProtNLM"/>
    </source>
</evidence>
<dbReference type="PANTHER" id="PTHR36536">
    <property type="entry name" value="UPF0111 PROTEIN HI_1603"/>
    <property type="match status" value="1"/>
</dbReference>
<dbReference type="Pfam" id="PF01865">
    <property type="entry name" value="PhoU_div"/>
    <property type="match status" value="1"/>
</dbReference>
<gene>
    <name evidence="2" type="ORF">LCGC14_2870900</name>
</gene>
<comment type="similarity">
    <text evidence="1">Belongs to the UPF0111 family.</text>
</comment>
<reference evidence="2" key="1">
    <citation type="journal article" date="2015" name="Nature">
        <title>Complex archaea that bridge the gap between prokaryotes and eukaryotes.</title>
        <authorList>
            <person name="Spang A."/>
            <person name="Saw J.H."/>
            <person name="Jorgensen S.L."/>
            <person name="Zaremba-Niedzwiedzka K."/>
            <person name="Martijn J."/>
            <person name="Lind A.E."/>
            <person name="van Eijk R."/>
            <person name="Schleper C."/>
            <person name="Guy L."/>
            <person name="Ettema T.J."/>
        </authorList>
    </citation>
    <scope>NUCLEOTIDE SEQUENCE</scope>
</reference>
<evidence type="ECO:0000256" key="1">
    <source>
        <dbReference type="ARBA" id="ARBA00008591"/>
    </source>
</evidence>
<dbReference type="InterPro" id="IPR018445">
    <property type="entry name" value="Put_Phosphate_transp_reg"/>
</dbReference>
<protein>
    <recommendedName>
        <fullName evidence="3">PhoU domain-containing protein</fullName>
    </recommendedName>
</protein>
<sequence length="216" mass="25280">MKLFLSKTKEVEGEIEKFLENIQRAGLLFEQALKDYFNKRMERFEDKCKEIDQLEHDSDEVRRDIKRKLYSYSLLPDSRGDVLGLIENLDNVIDLTKKVVSHFSIETPIIYPFLKDDFIELAETSVKAVCELIGASRAFFCEFSKVNDYLVKVFFWEHEADKIEEQIKRKAFQSDQIAAFSRKVHIRYFSERISGLADEAESVGERLSVYAIKRAI</sequence>
<evidence type="ECO:0000313" key="2">
    <source>
        <dbReference type="EMBL" id="KKK75720.1"/>
    </source>
</evidence>
<dbReference type="SUPFAM" id="SSF109755">
    <property type="entry name" value="PhoU-like"/>
    <property type="match status" value="1"/>
</dbReference>
<organism evidence="2">
    <name type="scientific">marine sediment metagenome</name>
    <dbReference type="NCBI Taxonomy" id="412755"/>
    <lineage>
        <taxon>unclassified sequences</taxon>
        <taxon>metagenomes</taxon>
        <taxon>ecological metagenomes</taxon>
    </lineage>
</organism>
<proteinExistence type="inferred from homology"/>
<dbReference type="PANTHER" id="PTHR36536:SF3">
    <property type="entry name" value="UPF0111 PROTEIN HI_1603"/>
    <property type="match status" value="1"/>
</dbReference>
<comment type="caution">
    <text evidence="2">The sequence shown here is derived from an EMBL/GenBank/DDBJ whole genome shotgun (WGS) entry which is preliminary data.</text>
</comment>
<dbReference type="AlphaFoldDB" id="A0A0F8YPM8"/>
<name>A0A0F8YPM8_9ZZZZ</name>
<accession>A0A0F8YPM8</accession>
<dbReference type="Gene3D" id="1.20.58.220">
    <property type="entry name" value="Phosphate transport system protein phou homolog 2, domain 2"/>
    <property type="match status" value="1"/>
</dbReference>